<dbReference type="EMBL" id="JABCKV010000840">
    <property type="protein sequence ID" value="KAG5640339.1"/>
    <property type="molecule type" value="Genomic_DNA"/>
</dbReference>
<dbReference type="PROSITE" id="PS50181">
    <property type="entry name" value="FBOX"/>
    <property type="match status" value="1"/>
</dbReference>
<dbReference type="Proteomes" id="UP000775547">
    <property type="component" value="Unassembled WGS sequence"/>
</dbReference>
<reference evidence="2" key="1">
    <citation type="submission" date="2020-07" db="EMBL/GenBank/DDBJ databases">
        <authorList>
            <person name="Nieuwenhuis M."/>
            <person name="Van De Peppel L.J.J."/>
        </authorList>
    </citation>
    <scope>NUCLEOTIDE SEQUENCE</scope>
    <source>
        <strain evidence="2">AP01</strain>
        <tissue evidence="2">Mycelium</tissue>
    </source>
</reference>
<sequence>MVMSVLTISSTREQMLESLTYRRTYNGETIAPMDTDAVAERISEKRSPTSSIGELQILPLELLYLLFELSDLQAPVHLRLTCRRARMLVDASPSYRCLRIHTPHVICILLRVGIASHFTVSYIAELLHSDSRCSRCGRFGSFLYIPECVRCCYSCMRFHRSTVPMTKADSMAAFGLTARTIATLPVMTTVPGTYGGGLRAERSRPIQLLSPALARAAAELQHGGKEYLVAYIEGKGTQAKRKYDKRVTSRLALLALNPPEYDQDGNLAGPDWDDVKRYMAAMPFPYLDPSLGDIHDGMSCKGCRHALDNCSSSSRAEIYHRVYRAYTVDGFFEHYVVCKEAQHLWKSLGDL</sequence>
<organism evidence="2 3">
    <name type="scientific">Asterophora parasitica</name>
    <dbReference type="NCBI Taxonomy" id="117018"/>
    <lineage>
        <taxon>Eukaryota</taxon>
        <taxon>Fungi</taxon>
        <taxon>Dikarya</taxon>
        <taxon>Basidiomycota</taxon>
        <taxon>Agaricomycotina</taxon>
        <taxon>Agaricomycetes</taxon>
        <taxon>Agaricomycetidae</taxon>
        <taxon>Agaricales</taxon>
        <taxon>Tricholomatineae</taxon>
        <taxon>Lyophyllaceae</taxon>
        <taxon>Asterophora</taxon>
    </lineage>
</organism>
<evidence type="ECO:0000313" key="2">
    <source>
        <dbReference type="EMBL" id="KAG5640339.1"/>
    </source>
</evidence>
<name>A0A9P7G063_9AGAR</name>
<comment type="caution">
    <text evidence="2">The sequence shown here is derived from an EMBL/GenBank/DDBJ whole genome shotgun (WGS) entry which is preliminary data.</text>
</comment>
<proteinExistence type="predicted"/>
<evidence type="ECO:0000259" key="1">
    <source>
        <dbReference type="PROSITE" id="PS50181"/>
    </source>
</evidence>
<reference evidence="2" key="2">
    <citation type="submission" date="2021-10" db="EMBL/GenBank/DDBJ databases">
        <title>Phylogenomics reveals ancestral predisposition of the termite-cultivated fungus Termitomyces towards a domesticated lifestyle.</title>
        <authorList>
            <person name="Auxier B."/>
            <person name="Grum-Grzhimaylo A."/>
            <person name="Cardenas M.E."/>
            <person name="Lodge J.D."/>
            <person name="Laessoe T."/>
            <person name="Pedersen O."/>
            <person name="Smith M.E."/>
            <person name="Kuyper T.W."/>
            <person name="Franco-Molano E.A."/>
            <person name="Baroni T.J."/>
            <person name="Aanen D.K."/>
        </authorList>
    </citation>
    <scope>NUCLEOTIDE SEQUENCE</scope>
    <source>
        <strain evidence="2">AP01</strain>
        <tissue evidence="2">Mycelium</tissue>
    </source>
</reference>
<gene>
    <name evidence="2" type="ORF">DXG03_009175</name>
</gene>
<keyword evidence="3" id="KW-1185">Reference proteome</keyword>
<dbReference type="InterPro" id="IPR001810">
    <property type="entry name" value="F-box_dom"/>
</dbReference>
<accession>A0A9P7G063</accession>
<dbReference type="OrthoDB" id="2687876at2759"/>
<protein>
    <recommendedName>
        <fullName evidence="1">F-box domain-containing protein</fullName>
    </recommendedName>
</protein>
<dbReference type="AlphaFoldDB" id="A0A9P7G063"/>
<feature type="domain" description="F-box" evidence="1">
    <location>
        <begin position="52"/>
        <end position="98"/>
    </location>
</feature>
<evidence type="ECO:0000313" key="3">
    <source>
        <dbReference type="Proteomes" id="UP000775547"/>
    </source>
</evidence>